<feature type="compositionally biased region" description="Polar residues" evidence="1">
    <location>
        <begin position="314"/>
        <end position="335"/>
    </location>
</feature>
<feature type="signal peptide" evidence="2">
    <location>
        <begin position="1"/>
        <end position="30"/>
    </location>
</feature>
<dbReference type="KEGG" id="afla:FHG64_06740"/>
<reference evidence="3 4" key="1">
    <citation type="submission" date="2019-06" db="EMBL/GenBank/DDBJ databases">
        <title>Complete genome sequence of Antarcticibacterium flavum KCTC 52984T from an Antarctic marine sediment.</title>
        <authorList>
            <person name="Lee Y.M."/>
            <person name="Shin S.C."/>
        </authorList>
    </citation>
    <scope>NUCLEOTIDE SEQUENCE [LARGE SCALE GENOMIC DNA]</scope>
    <source>
        <strain evidence="3 4">KCTC 52984</strain>
    </source>
</reference>
<proteinExistence type="predicted"/>
<evidence type="ECO:0008006" key="5">
    <source>
        <dbReference type="Google" id="ProtNLM"/>
    </source>
</evidence>
<name>A0A5B7X0S9_9FLAO</name>
<organism evidence="3 4">
    <name type="scientific">Antarcticibacterium flavum</name>
    <dbReference type="NCBI Taxonomy" id="2058175"/>
    <lineage>
        <taxon>Bacteria</taxon>
        <taxon>Pseudomonadati</taxon>
        <taxon>Bacteroidota</taxon>
        <taxon>Flavobacteriia</taxon>
        <taxon>Flavobacteriales</taxon>
        <taxon>Flavobacteriaceae</taxon>
        <taxon>Antarcticibacterium</taxon>
    </lineage>
</organism>
<feature type="compositionally biased region" description="Low complexity" evidence="1">
    <location>
        <begin position="336"/>
        <end position="346"/>
    </location>
</feature>
<gene>
    <name evidence="3" type="ORF">FHG64_06740</name>
</gene>
<evidence type="ECO:0000313" key="3">
    <source>
        <dbReference type="EMBL" id="QCY69126.1"/>
    </source>
</evidence>
<dbReference type="AlphaFoldDB" id="A0A5B7X0S9"/>
<feature type="region of interest" description="Disordered" evidence="1">
    <location>
        <begin position="291"/>
        <end position="364"/>
    </location>
</feature>
<dbReference type="PROSITE" id="PS51257">
    <property type="entry name" value="PROKAR_LIPOPROTEIN"/>
    <property type="match status" value="1"/>
</dbReference>
<evidence type="ECO:0000256" key="2">
    <source>
        <dbReference type="SAM" id="SignalP"/>
    </source>
</evidence>
<feature type="compositionally biased region" description="Low complexity" evidence="1">
    <location>
        <begin position="354"/>
        <end position="364"/>
    </location>
</feature>
<evidence type="ECO:0000313" key="4">
    <source>
        <dbReference type="Proteomes" id="UP000309016"/>
    </source>
</evidence>
<keyword evidence="2" id="KW-0732">Signal</keyword>
<evidence type="ECO:0000256" key="1">
    <source>
        <dbReference type="SAM" id="MobiDB-lite"/>
    </source>
</evidence>
<accession>A0A5B7X0S9</accession>
<dbReference type="EMBL" id="CP040812">
    <property type="protein sequence ID" value="QCY69126.1"/>
    <property type="molecule type" value="Genomic_DNA"/>
</dbReference>
<feature type="chain" id="PRO_5023135188" description="Prolyl-tRNA synthetase" evidence="2">
    <location>
        <begin position="31"/>
        <end position="364"/>
    </location>
</feature>
<feature type="compositionally biased region" description="Polar residues" evidence="1">
    <location>
        <begin position="42"/>
        <end position="61"/>
    </location>
</feature>
<keyword evidence="4" id="KW-1185">Reference proteome</keyword>
<dbReference type="RefSeq" id="WP_139065702.1">
    <property type="nucleotide sequence ID" value="NZ_CP040812.1"/>
</dbReference>
<feature type="region of interest" description="Disordered" evidence="1">
    <location>
        <begin position="37"/>
        <end position="61"/>
    </location>
</feature>
<dbReference type="OrthoDB" id="1443506at2"/>
<protein>
    <recommendedName>
        <fullName evidence="5">Prolyl-tRNA synthetase</fullName>
    </recommendedName>
</protein>
<sequence length="364" mass="40632">MALFKTTRRKLLLFLAPVSFLLLASCSSYQYTGNQDGIYGESNRTNQRGYDRQQNATQDNSGSSYYKNLFAEEAALYGNVLADDMIFTDVESYTSQGQYEEGAQSQGYRPNAPWGEDPDSYAVNIYNTGFYGGWGMGMWDPFWGGAMYGFDPFWGPGFWGPGHWGPGFWGPRWGGFYGSGWGFGMGRGFWGPGWSMGFGMWGAHPFFHGGGWYNPYNYYGNRYNSFRQNVAYNTGRRDAASYYQNRNRSGSSIRNAAAIDSRGRATSYSRSIRNLRGSNDNYGLTRRAVSREYTRSNQNYNTSNRSRVFDARSNRSNNTYSRPAQTRSNTVRSAPTSTRSSGSVRSSGGGRSSSGGTSSRGRGN</sequence>
<feature type="compositionally biased region" description="Polar residues" evidence="1">
    <location>
        <begin position="295"/>
        <end position="306"/>
    </location>
</feature>
<dbReference type="Proteomes" id="UP000309016">
    <property type="component" value="Chromosome"/>
</dbReference>